<evidence type="ECO:0000313" key="2">
    <source>
        <dbReference type="EMBL" id="OQE26370.1"/>
    </source>
</evidence>
<comment type="caution">
    <text evidence="2">The sequence shown here is derived from an EMBL/GenBank/DDBJ whole genome shotgun (WGS) entry which is preliminary data.</text>
</comment>
<sequence>MVYRWYLDIHPSHQGTDGSKRGTSAGDYLRGPRDRTGSFIMA</sequence>
<dbReference type="Proteomes" id="UP000191285">
    <property type="component" value="Unassembled WGS sequence"/>
</dbReference>
<organism evidence="2 3">
    <name type="scientific">Penicillium steckii</name>
    <dbReference type="NCBI Taxonomy" id="303698"/>
    <lineage>
        <taxon>Eukaryota</taxon>
        <taxon>Fungi</taxon>
        <taxon>Dikarya</taxon>
        <taxon>Ascomycota</taxon>
        <taxon>Pezizomycotina</taxon>
        <taxon>Eurotiomycetes</taxon>
        <taxon>Eurotiomycetidae</taxon>
        <taxon>Eurotiales</taxon>
        <taxon>Aspergillaceae</taxon>
        <taxon>Penicillium</taxon>
    </lineage>
</organism>
<feature type="region of interest" description="Disordered" evidence="1">
    <location>
        <begin position="11"/>
        <end position="42"/>
    </location>
</feature>
<dbReference type="AlphaFoldDB" id="A0A1V6TKB2"/>
<name>A0A1V6TKB2_9EURO</name>
<evidence type="ECO:0000256" key="1">
    <source>
        <dbReference type="SAM" id="MobiDB-lite"/>
    </source>
</evidence>
<dbReference type="EMBL" id="MLKD01000005">
    <property type="protein sequence ID" value="OQE26370.1"/>
    <property type="molecule type" value="Genomic_DNA"/>
</dbReference>
<evidence type="ECO:0000313" key="3">
    <source>
        <dbReference type="Proteomes" id="UP000191285"/>
    </source>
</evidence>
<reference evidence="3" key="1">
    <citation type="journal article" date="2017" name="Nat. Microbiol.">
        <title>Global analysis of biosynthetic gene clusters reveals vast potential of secondary metabolite production in Penicillium species.</title>
        <authorList>
            <person name="Nielsen J.C."/>
            <person name="Grijseels S."/>
            <person name="Prigent S."/>
            <person name="Ji B."/>
            <person name="Dainat J."/>
            <person name="Nielsen K.F."/>
            <person name="Frisvad J.C."/>
            <person name="Workman M."/>
            <person name="Nielsen J."/>
        </authorList>
    </citation>
    <scope>NUCLEOTIDE SEQUENCE [LARGE SCALE GENOMIC DNA]</scope>
    <source>
        <strain evidence="3">IBT 24891</strain>
    </source>
</reference>
<accession>A0A1V6TKB2</accession>
<keyword evidence="3" id="KW-1185">Reference proteome</keyword>
<protein>
    <submittedName>
        <fullName evidence="2">Uncharacterized protein</fullName>
    </submittedName>
</protein>
<proteinExistence type="predicted"/>
<gene>
    <name evidence="2" type="ORF">PENSTE_c005G07799</name>
</gene>